<evidence type="ECO:0000313" key="1">
    <source>
        <dbReference type="Ensembl" id="ENSEASP00005041971.1"/>
    </source>
</evidence>
<protein>
    <submittedName>
        <fullName evidence="1">Uncharacterized protein</fullName>
    </submittedName>
</protein>
<dbReference type="AlphaFoldDB" id="A0A9L0IW23"/>
<dbReference type="Pfam" id="PF15118">
    <property type="entry name" value="DUF4560"/>
    <property type="match status" value="1"/>
</dbReference>
<dbReference type="Ensembl" id="ENSEAST00005048735.1">
    <property type="protein sequence ID" value="ENSEASP00005041971.1"/>
    <property type="gene ID" value="ENSEASG00005027173.1"/>
</dbReference>
<proteinExistence type="predicted"/>
<evidence type="ECO:0000313" key="2">
    <source>
        <dbReference type="Proteomes" id="UP000694387"/>
    </source>
</evidence>
<dbReference type="Proteomes" id="UP000694387">
    <property type="component" value="Chromosome X"/>
</dbReference>
<reference evidence="1" key="2">
    <citation type="submission" date="2025-08" db="UniProtKB">
        <authorList>
            <consortium name="Ensembl"/>
        </authorList>
    </citation>
    <scope>IDENTIFICATION</scope>
</reference>
<sequence length="99" mass="10129">MAASVALNRGAAAAAALVGPAVALGGGPGLLWRLLQGAHAHAAHLLRPGLAVRMNFPYFYVVASVMLNVRLQTASCPVFGARDRSLPAPAVPVAPLRPL</sequence>
<dbReference type="InterPro" id="IPR029367">
    <property type="entry name" value="SMIM10"/>
</dbReference>
<keyword evidence="2" id="KW-1185">Reference proteome</keyword>
<accession>A0A9L0IW23</accession>
<reference evidence="1 2" key="1">
    <citation type="journal article" date="2020" name="Nat. Commun.">
        <title>Donkey genomes provide new insights into domestication and selection for coat color.</title>
        <authorList>
            <person name="Wang"/>
            <person name="C."/>
            <person name="Li"/>
            <person name="H."/>
            <person name="Guo"/>
            <person name="Y."/>
            <person name="Huang"/>
            <person name="J."/>
            <person name="Sun"/>
            <person name="Y."/>
            <person name="Min"/>
            <person name="J."/>
            <person name="Wang"/>
            <person name="J."/>
            <person name="Fang"/>
            <person name="X."/>
            <person name="Zhao"/>
            <person name="Z."/>
            <person name="Wang"/>
            <person name="S."/>
            <person name="Zhang"/>
            <person name="Y."/>
            <person name="Liu"/>
            <person name="Q."/>
            <person name="Jiang"/>
            <person name="Q."/>
            <person name="Wang"/>
            <person name="X."/>
            <person name="Guo"/>
            <person name="Y."/>
            <person name="Yang"/>
            <person name="C."/>
            <person name="Wang"/>
            <person name="Y."/>
            <person name="Tian"/>
            <person name="F."/>
            <person name="Zhuang"/>
            <person name="G."/>
            <person name="Fan"/>
            <person name="Y."/>
            <person name="Gao"/>
            <person name="Q."/>
            <person name="Li"/>
            <person name="Y."/>
            <person name="Ju"/>
            <person name="Z."/>
            <person name="Li"/>
            <person name="J."/>
            <person name="Li"/>
            <person name="R."/>
            <person name="Hou"/>
            <person name="M."/>
            <person name="Yang"/>
            <person name="G."/>
            <person name="Liu"/>
            <person name="G."/>
            <person name="Liu"/>
            <person name="W."/>
            <person name="Guo"/>
            <person name="J."/>
            <person name="Pan"/>
            <person name="S."/>
            <person name="Fan"/>
            <person name="G."/>
            <person name="Zhang"/>
            <person name="W."/>
            <person name="Zhang"/>
            <person name="R."/>
            <person name="Yu"/>
            <person name="J."/>
            <person name="Zhang"/>
            <person name="X."/>
            <person name="Yin"/>
            <person name="Q."/>
            <person name="Ji"/>
            <person name="C."/>
            <person name="Jin"/>
            <person name="Y."/>
            <person name="Yue"/>
            <person name="G."/>
            <person name="Liu"/>
            <person name="M."/>
            <person name="Xu"/>
            <person name="J."/>
            <person name="Liu"/>
            <person name="S."/>
            <person name="Jordana"/>
            <person name="J."/>
            <person name="Noce"/>
            <person name="A."/>
            <person name="Amills"/>
            <person name="M."/>
            <person name="Wu"/>
            <person name="D.D."/>
            <person name="Li"/>
            <person name="S."/>
            <person name="Zhou"/>
            <person name="X. and Zhong"/>
            <person name="J."/>
        </authorList>
    </citation>
    <scope>NUCLEOTIDE SEQUENCE [LARGE SCALE GENOMIC DNA]</scope>
</reference>
<organism evidence="1 2">
    <name type="scientific">Equus asinus</name>
    <name type="common">Donkey</name>
    <name type="synonym">Equus africanus asinus</name>
    <dbReference type="NCBI Taxonomy" id="9793"/>
    <lineage>
        <taxon>Eukaryota</taxon>
        <taxon>Metazoa</taxon>
        <taxon>Chordata</taxon>
        <taxon>Craniata</taxon>
        <taxon>Vertebrata</taxon>
        <taxon>Euteleostomi</taxon>
        <taxon>Mammalia</taxon>
        <taxon>Eutheria</taxon>
        <taxon>Laurasiatheria</taxon>
        <taxon>Perissodactyla</taxon>
        <taxon>Equidae</taxon>
        <taxon>Equus</taxon>
    </lineage>
</organism>
<reference evidence="1" key="3">
    <citation type="submission" date="2025-09" db="UniProtKB">
        <authorList>
            <consortium name="Ensembl"/>
        </authorList>
    </citation>
    <scope>IDENTIFICATION</scope>
</reference>
<name>A0A9L0IW23_EQUAS</name>